<keyword evidence="3" id="KW-1185">Reference proteome</keyword>
<keyword evidence="1" id="KW-0732">Signal</keyword>
<protein>
    <recommendedName>
        <fullName evidence="4">Secreted protein</fullName>
    </recommendedName>
</protein>
<dbReference type="Proteomes" id="UP000218334">
    <property type="component" value="Unassembled WGS sequence"/>
</dbReference>
<evidence type="ECO:0000313" key="2">
    <source>
        <dbReference type="EMBL" id="PBK68923.1"/>
    </source>
</evidence>
<sequence>MKRRNLLLSLFRVLRGRQLSPQTPHRCSICNLRNTISIQTQYYINICLRCPLGPYVHTSRRRINGTGGAVSLVLC</sequence>
<accession>A0A2H3BYE8</accession>
<evidence type="ECO:0008006" key="4">
    <source>
        <dbReference type="Google" id="ProtNLM"/>
    </source>
</evidence>
<dbReference type="AlphaFoldDB" id="A0A2H3BYE8"/>
<name>A0A2H3BYE8_9AGAR</name>
<gene>
    <name evidence="2" type="ORF">ARMSODRAFT_200113</name>
</gene>
<proteinExistence type="predicted"/>
<dbReference type="EMBL" id="KZ293431">
    <property type="protein sequence ID" value="PBK68923.1"/>
    <property type="molecule type" value="Genomic_DNA"/>
</dbReference>
<evidence type="ECO:0000256" key="1">
    <source>
        <dbReference type="SAM" id="SignalP"/>
    </source>
</evidence>
<evidence type="ECO:0000313" key="3">
    <source>
        <dbReference type="Proteomes" id="UP000218334"/>
    </source>
</evidence>
<feature type="chain" id="PRO_5013776417" description="Secreted protein" evidence="1">
    <location>
        <begin position="17"/>
        <end position="75"/>
    </location>
</feature>
<reference evidence="3" key="1">
    <citation type="journal article" date="2017" name="Nat. Ecol. Evol.">
        <title>Genome expansion and lineage-specific genetic innovations in the forest pathogenic fungi Armillaria.</title>
        <authorList>
            <person name="Sipos G."/>
            <person name="Prasanna A.N."/>
            <person name="Walter M.C."/>
            <person name="O'Connor E."/>
            <person name="Balint B."/>
            <person name="Krizsan K."/>
            <person name="Kiss B."/>
            <person name="Hess J."/>
            <person name="Varga T."/>
            <person name="Slot J."/>
            <person name="Riley R."/>
            <person name="Boka B."/>
            <person name="Rigling D."/>
            <person name="Barry K."/>
            <person name="Lee J."/>
            <person name="Mihaltcheva S."/>
            <person name="LaButti K."/>
            <person name="Lipzen A."/>
            <person name="Waldron R."/>
            <person name="Moloney N.M."/>
            <person name="Sperisen C."/>
            <person name="Kredics L."/>
            <person name="Vagvoelgyi C."/>
            <person name="Patrignani A."/>
            <person name="Fitzpatrick D."/>
            <person name="Nagy I."/>
            <person name="Doyle S."/>
            <person name="Anderson J.B."/>
            <person name="Grigoriev I.V."/>
            <person name="Gueldener U."/>
            <person name="Muensterkoetter M."/>
            <person name="Nagy L.G."/>
        </authorList>
    </citation>
    <scope>NUCLEOTIDE SEQUENCE [LARGE SCALE GENOMIC DNA]</scope>
    <source>
        <strain evidence="3">28-4</strain>
    </source>
</reference>
<feature type="signal peptide" evidence="1">
    <location>
        <begin position="1"/>
        <end position="16"/>
    </location>
</feature>
<organism evidence="2 3">
    <name type="scientific">Armillaria solidipes</name>
    <dbReference type="NCBI Taxonomy" id="1076256"/>
    <lineage>
        <taxon>Eukaryota</taxon>
        <taxon>Fungi</taxon>
        <taxon>Dikarya</taxon>
        <taxon>Basidiomycota</taxon>
        <taxon>Agaricomycotina</taxon>
        <taxon>Agaricomycetes</taxon>
        <taxon>Agaricomycetidae</taxon>
        <taxon>Agaricales</taxon>
        <taxon>Marasmiineae</taxon>
        <taxon>Physalacriaceae</taxon>
        <taxon>Armillaria</taxon>
    </lineage>
</organism>